<dbReference type="InterPro" id="IPR041698">
    <property type="entry name" value="Methyltransf_25"/>
</dbReference>
<keyword evidence="1" id="KW-0808">Transferase</keyword>
<dbReference type="EMBL" id="ML996192">
    <property type="protein sequence ID" value="KAF2731623.1"/>
    <property type="molecule type" value="Genomic_DNA"/>
</dbReference>
<dbReference type="SUPFAM" id="SSF53335">
    <property type="entry name" value="S-adenosyl-L-methionine-dependent methyltransferases"/>
    <property type="match status" value="1"/>
</dbReference>
<dbReference type="Proteomes" id="UP000799444">
    <property type="component" value="Unassembled WGS sequence"/>
</dbReference>
<dbReference type="AlphaFoldDB" id="A0A9P4V034"/>
<dbReference type="PANTHER" id="PTHR43861">
    <property type="entry name" value="TRANS-ACONITATE 2-METHYLTRANSFERASE-RELATED"/>
    <property type="match status" value="1"/>
</dbReference>
<feature type="domain" description="Methyltransferase" evidence="2">
    <location>
        <begin position="47"/>
        <end position="136"/>
    </location>
</feature>
<name>A0A9P4V034_9PLEO</name>
<dbReference type="GO" id="GO:0008168">
    <property type="term" value="F:methyltransferase activity"/>
    <property type="evidence" value="ECO:0007669"/>
    <property type="project" value="UniProtKB-KW"/>
</dbReference>
<dbReference type="InterPro" id="IPR029063">
    <property type="entry name" value="SAM-dependent_MTases_sf"/>
</dbReference>
<sequence length="234" mass="25445">MSTPGALAGLQTFDPLNIAYETAYADNPLKKSCIAAAISQLPPSSHVLDMGCGTGVPVSQLLASANHTVTGVDISPNMIAHAASRVRGTFLVADMLTYVPSRNYAAVFLIFSHLQLRYAELHGLALRLASALDEGGLFVLGQMPGDSHVREGEWGDGAGTWVEEYDAPFMGEMLPTLMLSRAGQRKWLESMGLEVVWEEVGMFQPKDERCVPEEQQYLIARRRGEVRGAEPAPR</sequence>
<comment type="caution">
    <text evidence="3">The sequence shown here is derived from an EMBL/GenBank/DDBJ whole genome shotgun (WGS) entry which is preliminary data.</text>
</comment>
<dbReference type="CDD" id="cd02440">
    <property type="entry name" value="AdoMet_MTases"/>
    <property type="match status" value="1"/>
</dbReference>
<protein>
    <submittedName>
        <fullName evidence="3">S-adenosyl-L-methionine-dependent methyltransferase</fullName>
    </submittedName>
</protein>
<evidence type="ECO:0000313" key="3">
    <source>
        <dbReference type="EMBL" id="KAF2731623.1"/>
    </source>
</evidence>
<keyword evidence="4" id="KW-1185">Reference proteome</keyword>
<dbReference type="OrthoDB" id="540004at2759"/>
<reference evidence="3" key="1">
    <citation type="journal article" date="2020" name="Stud. Mycol.">
        <title>101 Dothideomycetes genomes: a test case for predicting lifestyles and emergence of pathogens.</title>
        <authorList>
            <person name="Haridas S."/>
            <person name="Albert R."/>
            <person name="Binder M."/>
            <person name="Bloem J."/>
            <person name="Labutti K."/>
            <person name="Salamov A."/>
            <person name="Andreopoulos B."/>
            <person name="Baker S."/>
            <person name="Barry K."/>
            <person name="Bills G."/>
            <person name="Bluhm B."/>
            <person name="Cannon C."/>
            <person name="Castanera R."/>
            <person name="Culley D."/>
            <person name="Daum C."/>
            <person name="Ezra D."/>
            <person name="Gonzalez J."/>
            <person name="Henrissat B."/>
            <person name="Kuo A."/>
            <person name="Liang C."/>
            <person name="Lipzen A."/>
            <person name="Lutzoni F."/>
            <person name="Magnuson J."/>
            <person name="Mondo S."/>
            <person name="Nolan M."/>
            <person name="Ohm R."/>
            <person name="Pangilinan J."/>
            <person name="Park H.-J."/>
            <person name="Ramirez L."/>
            <person name="Alfaro M."/>
            <person name="Sun H."/>
            <person name="Tritt A."/>
            <person name="Yoshinaga Y."/>
            <person name="Zwiers L.-H."/>
            <person name="Turgeon B."/>
            <person name="Goodwin S."/>
            <person name="Spatafora J."/>
            <person name="Crous P."/>
            <person name="Grigoriev I."/>
        </authorList>
    </citation>
    <scope>NUCLEOTIDE SEQUENCE</scope>
    <source>
        <strain evidence="3">CBS 125425</strain>
    </source>
</reference>
<dbReference type="Pfam" id="PF13649">
    <property type="entry name" value="Methyltransf_25"/>
    <property type="match status" value="1"/>
</dbReference>
<dbReference type="GO" id="GO:0032259">
    <property type="term" value="P:methylation"/>
    <property type="evidence" value="ECO:0007669"/>
    <property type="project" value="UniProtKB-KW"/>
</dbReference>
<gene>
    <name evidence="3" type="ORF">EJ04DRAFT_579009</name>
</gene>
<organism evidence="3 4">
    <name type="scientific">Polyplosphaeria fusca</name>
    <dbReference type="NCBI Taxonomy" id="682080"/>
    <lineage>
        <taxon>Eukaryota</taxon>
        <taxon>Fungi</taxon>
        <taxon>Dikarya</taxon>
        <taxon>Ascomycota</taxon>
        <taxon>Pezizomycotina</taxon>
        <taxon>Dothideomycetes</taxon>
        <taxon>Pleosporomycetidae</taxon>
        <taxon>Pleosporales</taxon>
        <taxon>Tetraplosphaeriaceae</taxon>
        <taxon>Polyplosphaeria</taxon>
    </lineage>
</organism>
<keyword evidence="3" id="KW-0489">Methyltransferase</keyword>
<dbReference type="Gene3D" id="3.40.50.150">
    <property type="entry name" value="Vaccinia Virus protein VP39"/>
    <property type="match status" value="1"/>
</dbReference>
<evidence type="ECO:0000313" key="4">
    <source>
        <dbReference type="Proteomes" id="UP000799444"/>
    </source>
</evidence>
<evidence type="ECO:0000259" key="2">
    <source>
        <dbReference type="Pfam" id="PF13649"/>
    </source>
</evidence>
<accession>A0A9P4V034</accession>
<evidence type="ECO:0000256" key="1">
    <source>
        <dbReference type="ARBA" id="ARBA00022679"/>
    </source>
</evidence>
<proteinExistence type="predicted"/>